<proteinExistence type="inferred from homology"/>
<feature type="transmembrane region" description="Helical" evidence="7">
    <location>
        <begin position="56"/>
        <end position="77"/>
    </location>
</feature>
<accession>A0A1N6NL52</accession>
<dbReference type="PANTHER" id="PTHR33884:SF3">
    <property type="entry name" value="UPF0410 PROTEIN YMGE"/>
    <property type="match status" value="1"/>
</dbReference>
<feature type="transmembrane region" description="Helical" evidence="7">
    <location>
        <begin position="6"/>
        <end position="22"/>
    </location>
</feature>
<dbReference type="STRING" id="1604334.SAMN05421546_0300"/>
<keyword evidence="9" id="KW-1185">Reference proteome</keyword>
<evidence type="ECO:0000256" key="5">
    <source>
        <dbReference type="ARBA" id="ARBA00022989"/>
    </source>
</evidence>
<keyword evidence="6 7" id="KW-0472">Membrane</keyword>
<dbReference type="PANTHER" id="PTHR33884">
    <property type="entry name" value="UPF0410 PROTEIN YMGE"/>
    <property type="match status" value="1"/>
</dbReference>
<dbReference type="InterPro" id="IPR007341">
    <property type="entry name" value="Transgly_assoc"/>
</dbReference>
<name>A0A1N6NL52_9GAMM</name>
<dbReference type="AlphaFoldDB" id="A0A1N6NL52"/>
<evidence type="ECO:0000256" key="1">
    <source>
        <dbReference type="ARBA" id="ARBA00004651"/>
    </source>
</evidence>
<keyword evidence="5 7" id="KW-1133">Transmembrane helix</keyword>
<dbReference type="GO" id="GO:0005886">
    <property type="term" value="C:plasma membrane"/>
    <property type="evidence" value="ECO:0007669"/>
    <property type="project" value="UniProtKB-SubCell"/>
</dbReference>
<sequence>MFEGFFGYIIGGAVIGIIARLLKPGAEAMGWIMTIVLGILGAVIGGWAAANFGLQGFMTWVVAIVAAIILLFAYEALRKKRPAGR</sequence>
<comment type="similarity">
    <text evidence="2">Belongs to the UPF0410 family.</text>
</comment>
<organism evidence="8 9">
    <name type="scientific">Solilutibacter tolerans</name>
    <dbReference type="NCBI Taxonomy" id="1604334"/>
    <lineage>
        <taxon>Bacteria</taxon>
        <taxon>Pseudomonadati</taxon>
        <taxon>Pseudomonadota</taxon>
        <taxon>Gammaproteobacteria</taxon>
        <taxon>Lysobacterales</taxon>
        <taxon>Lysobacteraceae</taxon>
        <taxon>Solilutibacter</taxon>
    </lineage>
</organism>
<comment type="subcellular location">
    <subcellularLocation>
        <location evidence="1">Cell membrane</location>
        <topology evidence="1">Multi-pass membrane protein</topology>
    </subcellularLocation>
</comment>
<keyword evidence="4 7" id="KW-0812">Transmembrane</keyword>
<dbReference type="RefSeq" id="WP_076584697.1">
    <property type="nucleotide sequence ID" value="NZ_FTLW01000001.1"/>
</dbReference>
<gene>
    <name evidence="8" type="ORF">SAMN05421546_0300</name>
</gene>
<evidence type="ECO:0000256" key="4">
    <source>
        <dbReference type="ARBA" id="ARBA00022692"/>
    </source>
</evidence>
<keyword evidence="3" id="KW-1003">Cell membrane</keyword>
<evidence type="ECO:0000256" key="2">
    <source>
        <dbReference type="ARBA" id="ARBA00011006"/>
    </source>
</evidence>
<feature type="transmembrane region" description="Helical" evidence="7">
    <location>
        <begin position="29"/>
        <end position="50"/>
    </location>
</feature>
<evidence type="ECO:0000256" key="7">
    <source>
        <dbReference type="SAM" id="Phobius"/>
    </source>
</evidence>
<evidence type="ECO:0000313" key="9">
    <source>
        <dbReference type="Proteomes" id="UP000241788"/>
    </source>
</evidence>
<dbReference type="Proteomes" id="UP000241788">
    <property type="component" value="Unassembled WGS sequence"/>
</dbReference>
<dbReference type="EMBL" id="FTLW01000001">
    <property type="protein sequence ID" value="SIP92804.1"/>
    <property type="molecule type" value="Genomic_DNA"/>
</dbReference>
<reference evidence="9" key="1">
    <citation type="submission" date="2017-01" db="EMBL/GenBank/DDBJ databases">
        <authorList>
            <person name="Varghese N."/>
            <person name="Submissions S."/>
        </authorList>
    </citation>
    <scope>NUCLEOTIDE SEQUENCE [LARGE SCALE GENOMIC DNA]</scope>
    <source>
        <strain evidence="9">UM1</strain>
    </source>
</reference>
<dbReference type="Pfam" id="PF04226">
    <property type="entry name" value="Transgly_assoc"/>
    <property type="match status" value="1"/>
</dbReference>
<evidence type="ECO:0000256" key="6">
    <source>
        <dbReference type="ARBA" id="ARBA00023136"/>
    </source>
</evidence>
<protein>
    <submittedName>
        <fullName evidence="8">Uncharacterized membrane protein YeaQ/YmgE, transglycosylase-associated protein family</fullName>
    </submittedName>
</protein>
<evidence type="ECO:0000256" key="3">
    <source>
        <dbReference type="ARBA" id="ARBA00022475"/>
    </source>
</evidence>
<evidence type="ECO:0000313" key="8">
    <source>
        <dbReference type="EMBL" id="SIP92804.1"/>
    </source>
</evidence>